<dbReference type="GO" id="GO:0008028">
    <property type="term" value="F:monocarboxylic acid transmembrane transporter activity"/>
    <property type="evidence" value="ECO:0007669"/>
    <property type="project" value="TreeGrafter"/>
</dbReference>
<dbReference type="InterPro" id="IPR050327">
    <property type="entry name" value="Proton-linked_MCT"/>
</dbReference>
<comment type="subcellular location">
    <subcellularLocation>
        <location evidence="1">Membrane</location>
        <topology evidence="1">Multi-pass membrane protein</topology>
    </subcellularLocation>
</comment>
<dbReference type="InterPro" id="IPR036259">
    <property type="entry name" value="MFS_trans_sf"/>
</dbReference>
<dbReference type="Proteomes" id="UP001458880">
    <property type="component" value="Unassembled WGS sequence"/>
</dbReference>
<evidence type="ECO:0000256" key="1">
    <source>
        <dbReference type="ARBA" id="ARBA00004141"/>
    </source>
</evidence>
<evidence type="ECO:0000313" key="5">
    <source>
        <dbReference type="EMBL" id="KAK9693336.1"/>
    </source>
</evidence>
<feature type="transmembrane region" description="Helical" evidence="3">
    <location>
        <begin position="491"/>
        <end position="519"/>
    </location>
</feature>
<organism evidence="5 6">
    <name type="scientific">Popillia japonica</name>
    <name type="common">Japanese beetle</name>
    <dbReference type="NCBI Taxonomy" id="7064"/>
    <lineage>
        <taxon>Eukaryota</taxon>
        <taxon>Metazoa</taxon>
        <taxon>Ecdysozoa</taxon>
        <taxon>Arthropoda</taxon>
        <taxon>Hexapoda</taxon>
        <taxon>Insecta</taxon>
        <taxon>Pterygota</taxon>
        <taxon>Neoptera</taxon>
        <taxon>Endopterygota</taxon>
        <taxon>Coleoptera</taxon>
        <taxon>Polyphaga</taxon>
        <taxon>Scarabaeiformia</taxon>
        <taxon>Scarabaeidae</taxon>
        <taxon>Rutelinae</taxon>
        <taxon>Popillia</taxon>
    </lineage>
</organism>
<protein>
    <submittedName>
        <fullName evidence="5">Major Facilitator Superfamily</fullName>
    </submittedName>
</protein>
<dbReference type="PANTHER" id="PTHR11360">
    <property type="entry name" value="MONOCARBOXYLATE TRANSPORTER"/>
    <property type="match status" value="1"/>
</dbReference>
<feature type="transmembrane region" description="Helical" evidence="3">
    <location>
        <begin position="424"/>
        <end position="457"/>
    </location>
</feature>
<dbReference type="SUPFAM" id="SSF103473">
    <property type="entry name" value="MFS general substrate transporter"/>
    <property type="match status" value="1"/>
</dbReference>
<dbReference type="Gene3D" id="1.20.1250.20">
    <property type="entry name" value="MFS general substrate transporter like domains"/>
    <property type="match status" value="2"/>
</dbReference>
<name>A0AAW1IU68_POPJA</name>
<dbReference type="GO" id="GO:0016020">
    <property type="term" value="C:membrane"/>
    <property type="evidence" value="ECO:0007669"/>
    <property type="project" value="UniProtKB-SubCell"/>
</dbReference>
<feature type="transmembrane region" description="Helical" evidence="3">
    <location>
        <begin position="171"/>
        <end position="190"/>
    </location>
</feature>
<reference evidence="5 6" key="1">
    <citation type="journal article" date="2024" name="BMC Genomics">
        <title>De novo assembly and annotation of Popillia japonica's genome with initial clues to its potential as an invasive pest.</title>
        <authorList>
            <person name="Cucini C."/>
            <person name="Boschi S."/>
            <person name="Funari R."/>
            <person name="Cardaioli E."/>
            <person name="Iannotti N."/>
            <person name="Marturano G."/>
            <person name="Paoli F."/>
            <person name="Bruttini M."/>
            <person name="Carapelli A."/>
            <person name="Frati F."/>
            <person name="Nardi F."/>
        </authorList>
    </citation>
    <scope>NUCLEOTIDE SEQUENCE [LARGE SCALE GENOMIC DNA]</scope>
    <source>
        <strain evidence="5">DMR45628</strain>
    </source>
</reference>
<comment type="caution">
    <text evidence="5">The sequence shown here is derived from an EMBL/GenBank/DDBJ whole genome shotgun (WGS) entry which is preliminary data.</text>
</comment>
<gene>
    <name evidence="5" type="ORF">QE152_g34276</name>
</gene>
<evidence type="ECO:0000259" key="4">
    <source>
        <dbReference type="PROSITE" id="PS50850"/>
    </source>
</evidence>
<accession>A0AAW1IU68</accession>
<dbReference type="PANTHER" id="PTHR11360:SF237">
    <property type="entry name" value="MONOCARBOXYLATE TRANSPORTER 12-B-LIKE PROTEIN"/>
    <property type="match status" value="1"/>
</dbReference>
<keyword evidence="2" id="KW-0175">Coiled coil</keyword>
<feature type="transmembrane region" description="Helical" evidence="3">
    <location>
        <begin position="83"/>
        <end position="101"/>
    </location>
</feature>
<evidence type="ECO:0000256" key="3">
    <source>
        <dbReference type="SAM" id="Phobius"/>
    </source>
</evidence>
<dbReference type="EMBL" id="JASPKY010000545">
    <property type="protein sequence ID" value="KAK9693336.1"/>
    <property type="molecule type" value="Genomic_DNA"/>
</dbReference>
<evidence type="ECO:0000256" key="2">
    <source>
        <dbReference type="SAM" id="Coils"/>
    </source>
</evidence>
<sequence length="577" mass="65240">MVTKKLVPPDGGYGWVIVGAMALSNIITIPIVQGFGLIFKDRFDELKFSSTDTALIMNSSGAISMFCGIFNGPLLKSLGYRKVALISGCLTTLGVILTAQANSFLQYILTFGLITSYGMGMAISAYSLAVNSFFRKKRAKAMGYAMTISGIGPIIMPQIFSFLVWNYGVSGAMTVVAAIATHTFVSGLLLQPIKWHMKEEIVADIEENEEPLIEEKEEMENNQVNTFDSKRAMSLDDRLEVASFYGSFDGSIHSLYSFDRPLRSMSMSSYKRPHRKNASTDKINSLPYQLQTRSTSSLEKTKYHTVENYILEQEEENVDDAESKLKEKEVKLSIWKRVGKFLVDIFDLKLLRDPIFVNIMVGMSFAVFAEMNFSLLTPFIMKDYGLDTQQTATFMSTVSVADICFRFIAPYVSDFFKRPIRIMYLWALILLILSRSSLLFVEAYYALLGCAFFLGVAKGFRTVYWTLVIPDYVPIERLAAASGMQSTFNSLFMWVGGSFIGYVRDTLGSFKYCIIVINFKGERQNRLKKYHNFKYLLSMEVVFGVKLSLRQISVKICYVLISLPLQMAKAQTYWIVF</sequence>
<keyword evidence="3" id="KW-0472">Membrane</keyword>
<dbReference type="AlphaFoldDB" id="A0AAW1IU68"/>
<feature type="domain" description="Major facilitator superfamily (MFS) profile" evidence="4">
    <location>
        <begin position="1"/>
        <end position="195"/>
    </location>
</feature>
<feature type="transmembrane region" description="Helical" evidence="3">
    <location>
        <begin position="107"/>
        <end position="129"/>
    </location>
</feature>
<evidence type="ECO:0000313" key="6">
    <source>
        <dbReference type="Proteomes" id="UP001458880"/>
    </source>
</evidence>
<feature type="transmembrane region" description="Helical" evidence="3">
    <location>
        <begin position="355"/>
        <end position="380"/>
    </location>
</feature>
<keyword evidence="6" id="KW-1185">Reference proteome</keyword>
<dbReference type="InterPro" id="IPR020846">
    <property type="entry name" value="MFS_dom"/>
</dbReference>
<dbReference type="Pfam" id="PF07690">
    <property type="entry name" value="MFS_1"/>
    <property type="match status" value="2"/>
</dbReference>
<keyword evidence="3" id="KW-1133">Transmembrane helix</keyword>
<keyword evidence="3" id="KW-0812">Transmembrane</keyword>
<feature type="transmembrane region" description="Helical" evidence="3">
    <location>
        <begin position="12"/>
        <end position="33"/>
    </location>
</feature>
<proteinExistence type="predicted"/>
<feature type="transmembrane region" description="Helical" evidence="3">
    <location>
        <begin position="53"/>
        <end position="71"/>
    </location>
</feature>
<dbReference type="InterPro" id="IPR011701">
    <property type="entry name" value="MFS"/>
</dbReference>
<feature type="coiled-coil region" evidence="2">
    <location>
        <begin position="311"/>
        <end position="338"/>
    </location>
</feature>
<dbReference type="PROSITE" id="PS50850">
    <property type="entry name" value="MFS"/>
    <property type="match status" value="1"/>
</dbReference>
<feature type="transmembrane region" description="Helical" evidence="3">
    <location>
        <begin position="141"/>
        <end position="165"/>
    </location>
</feature>